<evidence type="ECO:0000256" key="6">
    <source>
        <dbReference type="ARBA" id="ARBA00022658"/>
    </source>
</evidence>
<accession>A0A9W8HQA4</accession>
<keyword evidence="8" id="KW-0143">Chaperone</keyword>
<evidence type="ECO:0000256" key="8">
    <source>
        <dbReference type="ARBA" id="ARBA00023186"/>
    </source>
</evidence>
<evidence type="ECO:0000256" key="3">
    <source>
        <dbReference type="ARBA" id="ARBA00009760"/>
    </source>
</evidence>
<evidence type="ECO:0000256" key="7">
    <source>
        <dbReference type="ARBA" id="ARBA00023002"/>
    </source>
</evidence>
<dbReference type="Proteomes" id="UP001140172">
    <property type="component" value="Unassembled WGS sequence"/>
</dbReference>
<dbReference type="PANTHER" id="PTHR42874">
    <property type="entry name" value="URICASE"/>
    <property type="match status" value="1"/>
</dbReference>
<dbReference type="Gene3D" id="3.10.270.10">
    <property type="entry name" value="Urate Oxidase"/>
    <property type="match status" value="1"/>
</dbReference>
<dbReference type="AlphaFoldDB" id="A0A9W8HQA4"/>
<keyword evidence="5" id="KW-0659">Purine metabolism</keyword>
<dbReference type="PRINTS" id="PR00093">
    <property type="entry name" value="URICASE"/>
</dbReference>
<dbReference type="GO" id="GO:0004846">
    <property type="term" value="F:urate oxidase activity"/>
    <property type="evidence" value="ECO:0007669"/>
    <property type="project" value="UniProtKB-EC"/>
</dbReference>
<comment type="similarity">
    <text evidence="3">Belongs to the uricase family.</text>
</comment>
<dbReference type="PANTHER" id="PTHR42874:SF1">
    <property type="entry name" value="URICASE"/>
    <property type="match status" value="1"/>
</dbReference>
<comment type="pathway">
    <text evidence="1">Purine metabolism; urate degradation; (S)-allantoin from urate: step 1/3.</text>
</comment>
<evidence type="ECO:0000256" key="4">
    <source>
        <dbReference type="ARBA" id="ARBA00012598"/>
    </source>
</evidence>
<evidence type="ECO:0000256" key="2">
    <source>
        <dbReference type="ARBA" id="ARBA00009049"/>
    </source>
</evidence>
<comment type="caution">
    <text evidence="10">The sequence shown here is derived from an EMBL/GenBank/DDBJ whole genome shotgun (WGS) entry which is preliminary data.</text>
</comment>
<dbReference type="Pfam" id="PF01014">
    <property type="entry name" value="Uricase"/>
    <property type="match status" value="2"/>
</dbReference>
<dbReference type="EMBL" id="JANBUM010000003">
    <property type="protein sequence ID" value="KAJ2788219.1"/>
    <property type="molecule type" value="Genomic_DNA"/>
</dbReference>
<reference evidence="10" key="1">
    <citation type="submission" date="2022-07" db="EMBL/GenBank/DDBJ databases">
        <title>Phylogenomic reconstructions and comparative analyses of Kickxellomycotina fungi.</title>
        <authorList>
            <person name="Reynolds N.K."/>
            <person name="Stajich J.E."/>
            <person name="Barry K."/>
            <person name="Grigoriev I.V."/>
            <person name="Crous P."/>
            <person name="Smith M.E."/>
        </authorList>
    </citation>
    <scope>NUCLEOTIDE SEQUENCE</scope>
    <source>
        <strain evidence="10">BCRC 34489</strain>
    </source>
</reference>
<dbReference type="OrthoDB" id="9992118at2759"/>
<keyword evidence="7" id="KW-0560">Oxidoreductase</keyword>
<evidence type="ECO:0000313" key="11">
    <source>
        <dbReference type="Proteomes" id="UP001140172"/>
    </source>
</evidence>
<dbReference type="EC" id="1.7.3.3" evidence="4"/>
<name>A0A9W8HQA4_9FUNG</name>
<keyword evidence="11" id="KW-1185">Reference proteome</keyword>
<dbReference type="GO" id="GO:0006145">
    <property type="term" value="P:purine nucleobase catabolic process"/>
    <property type="evidence" value="ECO:0007669"/>
    <property type="project" value="TreeGrafter"/>
</dbReference>
<dbReference type="GO" id="GO:0005777">
    <property type="term" value="C:peroxisome"/>
    <property type="evidence" value="ECO:0007669"/>
    <property type="project" value="TreeGrafter"/>
</dbReference>
<protein>
    <recommendedName>
        <fullName evidence="4">factor independent urate hydroxylase</fullName>
        <ecNumber evidence="4">1.7.3.3</ecNumber>
    </recommendedName>
    <alternativeName>
        <fullName evidence="9">Urate oxidase</fullName>
    </alternativeName>
</protein>
<dbReference type="InterPro" id="IPR002042">
    <property type="entry name" value="Uricase"/>
</dbReference>
<dbReference type="InterPro" id="IPR019318">
    <property type="entry name" value="Gua_nucleotide_exch_fac_Ric8"/>
</dbReference>
<gene>
    <name evidence="10" type="ORF">GGI15_000024</name>
</gene>
<sequence length="462" mass="51725">METSIVKSQAYGKDRVRVVRVVRHADGWQEIADYSVRCLLSGDQFESSYTKGDNKLVVATDSQKNTVFYLAKTLPAEKVMVPEVFASEVAAFMINKYAHVTTCQVKIITKPWERMAFDNKGHPHSFYREGKETRWTEAVITKVNPPSAEQRKVTITSGFYDLEVLKTTNSSFTDFWRDELATLPDMPDRMLSTKVLCQWKFIDSCLGKLQQLPFDSIYSGAKRNTLDAFANDPRAWVHASVQTTMYIMADRILNEFPSVDDVYYALPNIHYFPFDLSPFGLKNLQADAEVYMPIADPSGYITATVSRPSKGNKLPEDRSGISGKLVRLLRIPQGGMLPGAIGDFLLTLLSQDVKQFVMASGYGNAAGYLLARGIDIPADVLKEVGGGLAEQLPVDPVTGRAFDQAEIDRELAAMTDEEKEREAECLFVLFERLNKTGVIKVQNLLHAARDSGRFHELSSDEK</sequence>
<evidence type="ECO:0000313" key="10">
    <source>
        <dbReference type="EMBL" id="KAJ2788219.1"/>
    </source>
</evidence>
<evidence type="ECO:0000256" key="5">
    <source>
        <dbReference type="ARBA" id="ARBA00022631"/>
    </source>
</evidence>
<comment type="similarity">
    <text evidence="2">Belongs to the synembryn family.</text>
</comment>
<proteinExistence type="inferred from homology"/>
<evidence type="ECO:0000256" key="1">
    <source>
        <dbReference type="ARBA" id="ARBA00004831"/>
    </source>
</evidence>
<dbReference type="SUPFAM" id="SSF55620">
    <property type="entry name" value="Tetrahydrobiopterin biosynthesis enzymes-like"/>
    <property type="match status" value="2"/>
</dbReference>
<keyword evidence="6" id="KW-0344">Guanine-nucleotide releasing factor</keyword>
<dbReference type="Pfam" id="PF10165">
    <property type="entry name" value="Ric8"/>
    <property type="match status" value="1"/>
</dbReference>
<evidence type="ECO:0000256" key="9">
    <source>
        <dbReference type="ARBA" id="ARBA00031317"/>
    </source>
</evidence>
<dbReference type="GO" id="GO:0005085">
    <property type="term" value="F:guanyl-nucleotide exchange factor activity"/>
    <property type="evidence" value="ECO:0007669"/>
    <property type="project" value="UniProtKB-KW"/>
</dbReference>
<dbReference type="NCBIfam" id="TIGR03383">
    <property type="entry name" value="urate_oxi"/>
    <property type="match status" value="1"/>
</dbReference>
<dbReference type="GO" id="GO:0019628">
    <property type="term" value="P:urate catabolic process"/>
    <property type="evidence" value="ECO:0007669"/>
    <property type="project" value="TreeGrafter"/>
</dbReference>
<organism evidence="10 11">
    <name type="scientific">Coemansia interrupta</name>
    <dbReference type="NCBI Taxonomy" id="1126814"/>
    <lineage>
        <taxon>Eukaryota</taxon>
        <taxon>Fungi</taxon>
        <taxon>Fungi incertae sedis</taxon>
        <taxon>Zoopagomycota</taxon>
        <taxon>Kickxellomycotina</taxon>
        <taxon>Kickxellomycetes</taxon>
        <taxon>Kickxellales</taxon>
        <taxon>Kickxellaceae</taxon>
        <taxon>Coemansia</taxon>
    </lineage>
</organism>